<organism evidence="11 12">
    <name type="scientific">Allomyces macrogynus (strain ATCC 38327)</name>
    <name type="common">Allomyces javanicus var. macrogynus</name>
    <dbReference type="NCBI Taxonomy" id="578462"/>
    <lineage>
        <taxon>Eukaryota</taxon>
        <taxon>Fungi</taxon>
        <taxon>Fungi incertae sedis</taxon>
        <taxon>Blastocladiomycota</taxon>
        <taxon>Blastocladiomycetes</taxon>
        <taxon>Blastocladiales</taxon>
        <taxon>Blastocladiaceae</taxon>
        <taxon>Allomyces</taxon>
    </lineage>
</organism>
<reference evidence="12" key="2">
    <citation type="submission" date="2009-11" db="EMBL/GenBank/DDBJ databases">
        <title>The Genome Sequence of Allomyces macrogynus strain ATCC 38327.</title>
        <authorList>
            <consortium name="The Broad Institute Genome Sequencing Platform"/>
            <person name="Russ C."/>
            <person name="Cuomo C."/>
            <person name="Shea T."/>
            <person name="Young S.K."/>
            <person name="Zeng Q."/>
            <person name="Koehrsen M."/>
            <person name="Haas B."/>
            <person name="Borodovsky M."/>
            <person name="Guigo R."/>
            <person name="Alvarado L."/>
            <person name="Berlin A."/>
            <person name="Borenstein D."/>
            <person name="Chen Z."/>
            <person name="Engels R."/>
            <person name="Freedman E."/>
            <person name="Gellesch M."/>
            <person name="Goldberg J."/>
            <person name="Griggs A."/>
            <person name="Gujja S."/>
            <person name="Heiman D."/>
            <person name="Hepburn T."/>
            <person name="Howarth C."/>
            <person name="Jen D."/>
            <person name="Larson L."/>
            <person name="Lewis B."/>
            <person name="Mehta T."/>
            <person name="Park D."/>
            <person name="Pearson M."/>
            <person name="Roberts A."/>
            <person name="Saif S."/>
            <person name="Shenoy N."/>
            <person name="Sisk P."/>
            <person name="Stolte C."/>
            <person name="Sykes S."/>
            <person name="Walk T."/>
            <person name="White J."/>
            <person name="Yandava C."/>
            <person name="Burger G."/>
            <person name="Gray M.W."/>
            <person name="Holland P.W.H."/>
            <person name="King N."/>
            <person name="Lang F.B.F."/>
            <person name="Roger A.J."/>
            <person name="Ruiz-Trillo I."/>
            <person name="Lander E."/>
            <person name="Nusbaum C."/>
        </authorList>
    </citation>
    <scope>NUCLEOTIDE SEQUENCE [LARGE SCALE GENOMIC DNA]</scope>
    <source>
        <strain evidence="12">ATCC 38327</strain>
    </source>
</reference>
<dbReference type="eggNOG" id="KOG4005">
    <property type="taxonomic scope" value="Eukaryota"/>
</dbReference>
<protein>
    <recommendedName>
        <fullName evidence="10">BZIP domain-containing protein</fullName>
    </recommendedName>
</protein>
<comment type="similarity">
    <text evidence="2">Belongs to the bZIP family.</text>
</comment>
<evidence type="ECO:0000313" key="11">
    <source>
        <dbReference type="EMBL" id="KNE55264.1"/>
    </source>
</evidence>
<evidence type="ECO:0000256" key="5">
    <source>
        <dbReference type="ARBA" id="ARBA00023163"/>
    </source>
</evidence>
<feature type="region of interest" description="Disordered" evidence="9">
    <location>
        <begin position="24"/>
        <end position="44"/>
    </location>
</feature>
<feature type="compositionally biased region" description="Polar residues" evidence="9">
    <location>
        <begin position="150"/>
        <end position="160"/>
    </location>
</feature>
<keyword evidence="6" id="KW-0834">Unfolded protein response</keyword>
<evidence type="ECO:0000256" key="2">
    <source>
        <dbReference type="ARBA" id="ARBA00007163"/>
    </source>
</evidence>
<evidence type="ECO:0000259" key="10">
    <source>
        <dbReference type="PROSITE" id="PS50217"/>
    </source>
</evidence>
<evidence type="ECO:0000256" key="1">
    <source>
        <dbReference type="ARBA" id="ARBA00004123"/>
    </source>
</evidence>
<keyword evidence="4" id="KW-0238">DNA-binding</keyword>
<gene>
    <name evidence="11" type="ORF">AMAG_01177</name>
</gene>
<dbReference type="PROSITE" id="PS50217">
    <property type="entry name" value="BZIP"/>
    <property type="match status" value="1"/>
</dbReference>
<dbReference type="CDD" id="cd14691">
    <property type="entry name" value="bZIP_XBP1"/>
    <property type="match status" value="1"/>
</dbReference>
<dbReference type="InterPro" id="IPR044280">
    <property type="entry name" value="Hac1/HY5"/>
</dbReference>
<accession>A0A0L0RYU5</accession>
<dbReference type="GO" id="GO:0006986">
    <property type="term" value="P:response to unfolded protein"/>
    <property type="evidence" value="ECO:0007669"/>
    <property type="project" value="UniProtKB-KW"/>
</dbReference>
<feature type="domain" description="BZIP" evidence="10">
    <location>
        <begin position="265"/>
        <end position="328"/>
    </location>
</feature>
<comment type="subcellular location">
    <subcellularLocation>
        <location evidence="1">Nucleus</location>
    </subcellularLocation>
</comment>
<evidence type="ECO:0000256" key="8">
    <source>
        <dbReference type="SAM" id="Coils"/>
    </source>
</evidence>
<dbReference type="InterPro" id="IPR046347">
    <property type="entry name" value="bZIP_sf"/>
</dbReference>
<evidence type="ECO:0000256" key="4">
    <source>
        <dbReference type="ARBA" id="ARBA00023125"/>
    </source>
</evidence>
<feature type="compositionally biased region" description="Polar residues" evidence="9">
    <location>
        <begin position="184"/>
        <end position="209"/>
    </location>
</feature>
<dbReference type="PANTHER" id="PTHR46714:SF6">
    <property type="entry name" value="TRANSCRIPTIONAL ACTIVATOR HAC1"/>
    <property type="match status" value="1"/>
</dbReference>
<dbReference type="SUPFAM" id="SSF57959">
    <property type="entry name" value="Leucine zipper domain"/>
    <property type="match status" value="1"/>
</dbReference>
<evidence type="ECO:0000256" key="9">
    <source>
        <dbReference type="SAM" id="MobiDB-lite"/>
    </source>
</evidence>
<feature type="region of interest" description="Disordered" evidence="9">
    <location>
        <begin position="150"/>
        <end position="271"/>
    </location>
</feature>
<reference evidence="11 12" key="1">
    <citation type="submission" date="2009-11" db="EMBL/GenBank/DDBJ databases">
        <title>Annotation of Allomyces macrogynus ATCC 38327.</title>
        <authorList>
            <consortium name="The Broad Institute Genome Sequencing Platform"/>
            <person name="Russ C."/>
            <person name="Cuomo C."/>
            <person name="Burger G."/>
            <person name="Gray M.W."/>
            <person name="Holland P.W.H."/>
            <person name="King N."/>
            <person name="Lang F.B.F."/>
            <person name="Roger A.J."/>
            <person name="Ruiz-Trillo I."/>
            <person name="Young S.K."/>
            <person name="Zeng Q."/>
            <person name="Gargeya S."/>
            <person name="Fitzgerald M."/>
            <person name="Haas B."/>
            <person name="Abouelleil A."/>
            <person name="Alvarado L."/>
            <person name="Arachchi H.M."/>
            <person name="Berlin A."/>
            <person name="Chapman S.B."/>
            <person name="Gearin G."/>
            <person name="Goldberg J."/>
            <person name="Griggs A."/>
            <person name="Gujja S."/>
            <person name="Hansen M."/>
            <person name="Heiman D."/>
            <person name="Howarth C."/>
            <person name="Larimer J."/>
            <person name="Lui A."/>
            <person name="MacDonald P.J.P."/>
            <person name="McCowen C."/>
            <person name="Montmayeur A."/>
            <person name="Murphy C."/>
            <person name="Neiman D."/>
            <person name="Pearson M."/>
            <person name="Priest M."/>
            <person name="Roberts A."/>
            <person name="Saif S."/>
            <person name="Shea T."/>
            <person name="Sisk P."/>
            <person name="Stolte C."/>
            <person name="Sykes S."/>
            <person name="Wortman J."/>
            <person name="Nusbaum C."/>
            <person name="Birren B."/>
        </authorList>
    </citation>
    <scope>NUCLEOTIDE SEQUENCE [LARGE SCALE GENOMIC DNA]</scope>
    <source>
        <strain evidence="11 12">ATCC 38327</strain>
    </source>
</reference>
<evidence type="ECO:0000256" key="7">
    <source>
        <dbReference type="ARBA" id="ARBA00023242"/>
    </source>
</evidence>
<dbReference type="STRING" id="578462.A0A0L0RYU5"/>
<dbReference type="Pfam" id="PF00170">
    <property type="entry name" value="bZIP_1"/>
    <property type="match status" value="1"/>
</dbReference>
<dbReference type="VEuPathDB" id="FungiDB:AMAG_01177"/>
<dbReference type="PANTHER" id="PTHR46714">
    <property type="entry name" value="TRANSCRIPTIONAL ACTIVATOR HAC1"/>
    <property type="match status" value="1"/>
</dbReference>
<evidence type="ECO:0000256" key="6">
    <source>
        <dbReference type="ARBA" id="ARBA00023230"/>
    </source>
</evidence>
<evidence type="ECO:0000256" key="3">
    <source>
        <dbReference type="ARBA" id="ARBA00023015"/>
    </source>
</evidence>
<name>A0A0L0RYU5_ALLM3</name>
<sequence>MPDSPPLSPISPLLLDSIRSRPAANDAMAATASPDPQSAAAGSSRWPMNLAATPMPMLAGFPGIAPLPSVPPMGTAWPGIAAPAATMPFVPTTSAAPVAAGAVPGFTVYWVPSAAVPNLVYPTGDTATPLPDLTSSLGTVASASWGLAQSMSPQVDTAPSSPWIMLSPTASPVHAEPSQPPTEPRSTARSTSTPLTPITATPTSESGSQSPSPDPDATPAPESSASRPKRKPLNIVVPPVPPLMEKRCKGGPGKKRKGISAEEKEARKQERVMRNRIAAQESRNKKRAWVEALETTTAELQDENATLVETNERLHKRVKLLEDENKALNSRLDAIMAEISAMRSGESSMPVVSSSQSSPASMAATSSPTTLDWMSPPLTGAFGASSYQIDPALDLSPWLVPDAAFDAAPMAVDAPAAAAAAPTSSDLADPTLTSSTLVSVTLDELTRLLFHDRAPGPAVSEALAYANRSLQWKRSIWNVEPWVKASLVLETWMACVRTVHWAMVAWVAARAVAASSSLAMPSSRAEMSVLRARAAMACGATADGPFGCKLVLGLGTRAGRRRLRASPARRRGRTQLLQESPCEQAQRRRRPCKKFT</sequence>
<dbReference type="EMBL" id="GG745329">
    <property type="protein sequence ID" value="KNE55264.1"/>
    <property type="molecule type" value="Genomic_DNA"/>
</dbReference>
<keyword evidence="8" id="KW-0175">Coiled coil</keyword>
<keyword evidence="5" id="KW-0804">Transcription</keyword>
<feature type="compositionally biased region" description="Basic and acidic residues" evidence="9">
    <location>
        <begin position="259"/>
        <end position="271"/>
    </location>
</feature>
<dbReference type="OrthoDB" id="674948at2759"/>
<dbReference type="GO" id="GO:0000981">
    <property type="term" value="F:DNA-binding transcription factor activity, RNA polymerase II-specific"/>
    <property type="evidence" value="ECO:0007669"/>
    <property type="project" value="InterPro"/>
</dbReference>
<keyword evidence="12" id="KW-1185">Reference proteome</keyword>
<dbReference type="GO" id="GO:0003677">
    <property type="term" value="F:DNA binding"/>
    <property type="evidence" value="ECO:0007669"/>
    <property type="project" value="UniProtKB-KW"/>
</dbReference>
<dbReference type="SMART" id="SM00338">
    <property type="entry name" value="BRLZ"/>
    <property type="match status" value="1"/>
</dbReference>
<dbReference type="PROSITE" id="PS00036">
    <property type="entry name" value="BZIP_BASIC"/>
    <property type="match status" value="1"/>
</dbReference>
<evidence type="ECO:0000313" key="12">
    <source>
        <dbReference type="Proteomes" id="UP000054350"/>
    </source>
</evidence>
<keyword evidence="7" id="KW-0539">Nucleus</keyword>
<dbReference type="GO" id="GO:0005634">
    <property type="term" value="C:nucleus"/>
    <property type="evidence" value="ECO:0007669"/>
    <property type="project" value="UniProtKB-SubCell"/>
</dbReference>
<keyword evidence="3" id="KW-0805">Transcription regulation</keyword>
<feature type="coiled-coil region" evidence="8">
    <location>
        <begin position="290"/>
        <end position="338"/>
    </location>
</feature>
<dbReference type="AlphaFoldDB" id="A0A0L0RYU5"/>
<feature type="region of interest" description="Disordered" evidence="9">
    <location>
        <begin position="348"/>
        <end position="368"/>
    </location>
</feature>
<proteinExistence type="inferred from homology"/>
<dbReference type="Proteomes" id="UP000054350">
    <property type="component" value="Unassembled WGS sequence"/>
</dbReference>
<dbReference type="GO" id="GO:0045944">
    <property type="term" value="P:positive regulation of transcription by RNA polymerase II"/>
    <property type="evidence" value="ECO:0007669"/>
    <property type="project" value="InterPro"/>
</dbReference>
<dbReference type="InterPro" id="IPR004827">
    <property type="entry name" value="bZIP"/>
</dbReference>
<dbReference type="Gene3D" id="1.20.5.170">
    <property type="match status" value="1"/>
</dbReference>